<organism evidence="1 2">
    <name type="scientific">Neptunitalea chrysea</name>
    <dbReference type="NCBI Taxonomy" id="1647581"/>
    <lineage>
        <taxon>Bacteria</taxon>
        <taxon>Pseudomonadati</taxon>
        <taxon>Bacteroidota</taxon>
        <taxon>Flavobacteriia</taxon>
        <taxon>Flavobacteriales</taxon>
        <taxon>Flavobacteriaceae</taxon>
        <taxon>Neptunitalea</taxon>
    </lineage>
</organism>
<reference evidence="1" key="1">
    <citation type="submission" date="2022-07" db="EMBL/GenBank/DDBJ databases">
        <title>Taxonomy of Novel Oxalotrophic and Methylotrophic Bacteria.</title>
        <authorList>
            <person name="Sahin N."/>
            <person name="Tani A."/>
        </authorList>
    </citation>
    <scope>NUCLEOTIDE SEQUENCE</scope>
    <source>
        <strain evidence="1">AM327</strain>
    </source>
</reference>
<name>A0A9W6B6K2_9FLAO</name>
<sequence length="223" mass="26082">MELSKRAKKYLDSLKRDKNYSSGKKSTTAYLEAQLGSDFEEFIKFQVNYSGYKFTIKKAKHHNFSAELFTRKQVKKNKPIEVEKMGDRLIAMCGYHLSAPFSFFITDKGEFCTLDDTDMPHIIHSSFEKFIETYALKNKHYKYTETPYYTVKNSKLLEEVMSEDFKVLPECSDDYSTWWKKGKIIAVKGIWLDQPVSYFHVYSEDSDAGEALVQLLKDKEILE</sequence>
<dbReference type="AlphaFoldDB" id="A0A9W6B6K2"/>
<dbReference type="RefSeq" id="WP_281755494.1">
    <property type="nucleotide sequence ID" value="NZ_BRVP01000018.1"/>
</dbReference>
<evidence type="ECO:0000313" key="2">
    <source>
        <dbReference type="Proteomes" id="UP001143545"/>
    </source>
</evidence>
<proteinExistence type="predicted"/>
<gene>
    <name evidence="1" type="ORF">NBRC110019_25410</name>
</gene>
<comment type="caution">
    <text evidence="1">The sequence shown here is derived from an EMBL/GenBank/DDBJ whole genome shotgun (WGS) entry which is preliminary data.</text>
</comment>
<dbReference type="EMBL" id="BRVP01000018">
    <property type="protein sequence ID" value="GLB53500.1"/>
    <property type="molecule type" value="Genomic_DNA"/>
</dbReference>
<accession>A0A9W6B6K2</accession>
<protein>
    <submittedName>
        <fullName evidence="1">Uncharacterized protein</fullName>
    </submittedName>
</protein>
<dbReference type="Proteomes" id="UP001143545">
    <property type="component" value="Unassembled WGS sequence"/>
</dbReference>
<keyword evidence="2" id="KW-1185">Reference proteome</keyword>
<evidence type="ECO:0000313" key="1">
    <source>
        <dbReference type="EMBL" id="GLB53500.1"/>
    </source>
</evidence>